<evidence type="ECO:0000313" key="3">
    <source>
        <dbReference type="Proteomes" id="UP000030949"/>
    </source>
</evidence>
<dbReference type="Proteomes" id="UP000030949">
    <property type="component" value="Unassembled WGS sequence"/>
</dbReference>
<dbReference type="Gene3D" id="3.30.70.2060">
    <property type="match status" value="1"/>
</dbReference>
<proteinExistence type="predicted"/>
<accession>A0A0B1Z5X9</accession>
<evidence type="ECO:0000313" key="2">
    <source>
        <dbReference type="EMBL" id="KHK64812.1"/>
    </source>
</evidence>
<gene>
    <name evidence="2" type="ORF">JZ00_10890</name>
</gene>
<dbReference type="SUPFAM" id="SSF160387">
    <property type="entry name" value="NosL/MerB-like"/>
    <property type="match status" value="1"/>
</dbReference>
<protein>
    <submittedName>
        <fullName evidence="2">NosL protein</fullName>
    </submittedName>
</protein>
<feature type="chain" id="PRO_5002065350" evidence="1">
    <location>
        <begin position="24"/>
        <end position="175"/>
    </location>
</feature>
<dbReference type="Gene3D" id="3.30.70.2050">
    <property type="match status" value="1"/>
</dbReference>
<dbReference type="PANTHER" id="PTHR41247:SF1">
    <property type="entry name" value="HTH-TYPE TRANSCRIPTIONAL REPRESSOR YCNK"/>
    <property type="match status" value="1"/>
</dbReference>
<sequence>MNRVYFKASRVLAGVLMCLALVACDKVQSPPAAQAGLAFHPGDECHVCGMVISDFPGPKGAAVGAGGTKKFCSPAEMLGWWLQPENHRADVKLYVHDMGHSHWDAPDDAHLIDARTAYFVIGSRLKGAMGVVLASFSDLEAAQKLAHEAGGKVLRLEDIDQKLLGQAGAMSSMSH</sequence>
<dbReference type="PROSITE" id="PS51257">
    <property type="entry name" value="PROKAR_LIPOPROTEIN"/>
    <property type="match status" value="1"/>
</dbReference>
<reference evidence="3" key="1">
    <citation type="submission" date="2015-03" db="EMBL/GenBank/DDBJ databases">
        <title>Pseudomonas frederiksbergensis hydrocarbon degrader.</title>
        <authorList>
            <person name="Brown L.M."/>
            <person name="Ruiz O.N."/>
            <person name="Mueller S."/>
            <person name="Gunasekera T.S."/>
        </authorList>
    </citation>
    <scope>NUCLEOTIDE SEQUENCE [LARGE SCALE GENOMIC DNA]</scope>
    <source>
        <strain evidence="3">SI8</strain>
    </source>
</reference>
<evidence type="ECO:0000256" key="1">
    <source>
        <dbReference type="SAM" id="SignalP"/>
    </source>
</evidence>
<dbReference type="Pfam" id="PF05573">
    <property type="entry name" value="NosL"/>
    <property type="match status" value="1"/>
</dbReference>
<comment type="caution">
    <text evidence="2">The sequence shown here is derived from an EMBL/GenBank/DDBJ whole genome shotgun (WGS) entry which is preliminary data.</text>
</comment>
<keyword evidence="1" id="KW-0732">Signal</keyword>
<name>A0A0B1Z5X9_9PSED</name>
<dbReference type="AlphaFoldDB" id="A0A0B1Z5X9"/>
<dbReference type="OrthoDB" id="982633at2"/>
<dbReference type="PANTHER" id="PTHR41247">
    <property type="entry name" value="HTH-TYPE TRANSCRIPTIONAL REPRESSOR YCNK"/>
    <property type="match status" value="1"/>
</dbReference>
<dbReference type="RefSeq" id="WP_039591190.1">
    <property type="nucleotide sequence ID" value="NZ_CP142104.1"/>
</dbReference>
<dbReference type="InterPro" id="IPR008719">
    <property type="entry name" value="N2O_reductase_NosL"/>
</dbReference>
<dbReference type="EMBL" id="JQGJ01000005">
    <property type="protein sequence ID" value="KHK64812.1"/>
    <property type="molecule type" value="Genomic_DNA"/>
</dbReference>
<organism evidence="2 3">
    <name type="scientific">Pseudomonas frederiksbergensis</name>
    <dbReference type="NCBI Taxonomy" id="104087"/>
    <lineage>
        <taxon>Bacteria</taxon>
        <taxon>Pseudomonadati</taxon>
        <taxon>Pseudomonadota</taxon>
        <taxon>Gammaproteobacteria</taxon>
        <taxon>Pseudomonadales</taxon>
        <taxon>Pseudomonadaceae</taxon>
        <taxon>Pseudomonas</taxon>
    </lineage>
</organism>
<feature type="signal peptide" evidence="1">
    <location>
        <begin position="1"/>
        <end position="23"/>
    </location>
</feature>